<comment type="caution">
    <text evidence="2">The sequence shown here is derived from an EMBL/GenBank/DDBJ whole genome shotgun (WGS) entry which is preliminary data.</text>
</comment>
<feature type="compositionally biased region" description="Basic and acidic residues" evidence="1">
    <location>
        <begin position="71"/>
        <end position="81"/>
    </location>
</feature>
<evidence type="ECO:0000313" key="3">
    <source>
        <dbReference type="Proteomes" id="UP001408789"/>
    </source>
</evidence>
<proteinExistence type="predicted"/>
<feature type="compositionally biased region" description="Acidic residues" evidence="1">
    <location>
        <begin position="82"/>
        <end position="100"/>
    </location>
</feature>
<dbReference type="PANTHER" id="PTHR47871">
    <property type="entry name" value="NAC DOMAIN-CONTAINING PROTEIN 8"/>
    <property type="match status" value="1"/>
</dbReference>
<name>A0AAP0D271_9ASTR</name>
<feature type="region of interest" description="Disordered" evidence="1">
    <location>
        <begin position="71"/>
        <end position="102"/>
    </location>
</feature>
<gene>
    <name evidence="2" type="ORF">SSX86_016426</name>
</gene>
<dbReference type="PANTHER" id="PTHR47871:SF2">
    <property type="entry name" value="OS03G0221300 PROTEIN"/>
    <property type="match status" value="1"/>
</dbReference>
<dbReference type="EMBL" id="JBCNJP010000017">
    <property type="protein sequence ID" value="KAK9065043.1"/>
    <property type="molecule type" value="Genomic_DNA"/>
</dbReference>
<evidence type="ECO:0000313" key="2">
    <source>
        <dbReference type="EMBL" id="KAK9065043.1"/>
    </source>
</evidence>
<dbReference type="Proteomes" id="UP001408789">
    <property type="component" value="Unassembled WGS sequence"/>
</dbReference>
<sequence length="858" mass="96821">MTVLGVLLRVGGRRDDCLGVLDESGKRDDCIGVLVQSDMAVHRNLVMVVTRTRHDRNPVLNLNGSAVEFHPATKEPKRQIESESEEEVEEEVGEEEEEHAVEEKEIEVMDEDVQTGSEEVQQWPENVETNMVVEDVNKDVDYQFIRTATKRMCTSPNFGSRARGLYDYSDVYIFDDPFSIVDVHTGAHMLKVLYWYSLKCVYSAISSTQVRAMKAQFAVGWLDHEQVKSEDELPVETAWSEEQECVPLKQRLKMLRAKAASVIRKEVLIPAISPVDGVVNKGDVLCDSLEFYPDQDGGKGRSGSARQHGMGHTFGSSLFQDRILSERQEIENAKTQDNSVTHLPTVQRPSSSNDIESSEYFNEDLDHFSLKERQKMLLSRLFSILNSSDPSTNPVGIILQNSRLGSSDICGIRSAIGKNAFGKGDANIYASSEALKPGLLNGIASGAPTWTYQHEGTTITKSIREARPCSSGRSDINEKHLLSSSCKDVHIPALKPLPNVKVETVDSDLEFPNKSKCSQISVKVEPVNSSENLEDIIDHMMLGDRMRLLASRKVPQTFVYENFESGNDHKSKLSKSSKPFVIKRPHKRRRTATDSVETALEEDAPGLLKVLIEKGVLVDEIKLYGANEGEEALNESLIDESFSDLEDVITKIFSQQQSLFKFAPIRCARGEKTSYCLACLISLVEQARYLRVRKWPVEWGWCRDLQSFIFVFNKHNRIVLERPEYGYATYFFELIDALPVNWQIKRLVTTMKLTSITRITLIENRSLKVGDDLTEGEARVLMEYGWIPDSGLGTMLNYCDRVVHDRRNDNESDSSEWRSKIGKLLTDGYHGGIIVPNDIPKKVMDYGLDHTPEIKLEY</sequence>
<accession>A0AAP0D271</accession>
<protein>
    <submittedName>
        <fullName evidence="2">Uncharacterized protein</fullName>
    </submittedName>
</protein>
<reference evidence="2 3" key="1">
    <citation type="submission" date="2024-04" db="EMBL/GenBank/DDBJ databases">
        <title>The reference genome of an endangered Asteraceae, Deinandra increscens subsp. villosa, native to the Central Coast of California.</title>
        <authorList>
            <person name="Guilliams M."/>
            <person name="Hasenstab-Lehman K."/>
            <person name="Meyer R."/>
            <person name="Mcevoy S."/>
        </authorList>
    </citation>
    <scope>NUCLEOTIDE SEQUENCE [LARGE SCALE GENOMIC DNA]</scope>
    <source>
        <tissue evidence="2">Leaf</tissue>
    </source>
</reference>
<evidence type="ECO:0000256" key="1">
    <source>
        <dbReference type="SAM" id="MobiDB-lite"/>
    </source>
</evidence>
<keyword evidence="3" id="KW-1185">Reference proteome</keyword>
<dbReference type="AlphaFoldDB" id="A0AAP0D271"/>
<organism evidence="2 3">
    <name type="scientific">Deinandra increscens subsp. villosa</name>
    <dbReference type="NCBI Taxonomy" id="3103831"/>
    <lineage>
        <taxon>Eukaryota</taxon>
        <taxon>Viridiplantae</taxon>
        <taxon>Streptophyta</taxon>
        <taxon>Embryophyta</taxon>
        <taxon>Tracheophyta</taxon>
        <taxon>Spermatophyta</taxon>
        <taxon>Magnoliopsida</taxon>
        <taxon>eudicotyledons</taxon>
        <taxon>Gunneridae</taxon>
        <taxon>Pentapetalae</taxon>
        <taxon>asterids</taxon>
        <taxon>campanulids</taxon>
        <taxon>Asterales</taxon>
        <taxon>Asteraceae</taxon>
        <taxon>Asteroideae</taxon>
        <taxon>Heliantheae alliance</taxon>
        <taxon>Madieae</taxon>
        <taxon>Madiinae</taxon>
        <taxon>Deinandra</taxon>
    </lineage>
</organism>